<dbReference type="SUPFAM" id="SSF48498">
    <property type="entry name" value="Tetracyclin repressor-like, C-terminal domain"/>
    <property type="match status" value="1"/>
</dbReference>
<dbReference type="PRINTS" id="PR00455">
    <property type="entry name" value="HTHTETR"/>
</dbReference>
<dbReference type="EMBL" id="WHPF01000009">
    <property type="protein sequence ID" value="NNV56525.1"/>
    <property type="molecule type" value="Genomic_DNA"/>
</dbReference>
<dbReference type="SUPFAM" id="SSF46689">
    <property type="entry name" value="Homeodomain-like"/>
    <property type="match status" value="1"/>
</dbReference>
<keyword evidence="1 2" id="KW-0238">DNA-binding</keyword>
<gene>
    <name evidence="4" type="ORF">GD597_13720</name>
</gene>
<protein>
    <submittedName>
        <fullName evidence="4">TetR family transcriptional regulator</fullName>
    </submittedName>
</protein>
<dbReference type="InterPro" id="IPR050624">
    <property type="entry name" value="HTH-type_Tx_Regulator"/>
</dbReference>
<dbReference type="InterPro" id="IPR036271">
    <property type="entry name" value="Tet_transcr_reg_TetR-rel_C_sf"/>
</dbReference>
<dbReference type="Pfam" id="PF00440">
    <property type="entry name" value="TetR_N"/>
    <property type="match status" value="1"/>
</dbReference>
<evidence type="ECO:0000256" key="1">
    <source>
        <dbReference type="ARBA" id="ARBA00023125"/>
    </source>
</evidence>
<proteinExistence type="predicted"/>
<sequence length="206" mass="23812">MVVDKREHIIQKSLELFAEKGFEGTSIRDIATLADVNVAMVNYYFGSKEKLFESIVSHRASYMKDMLQELVNDATKTEMEKIDTIIDAYVNRLLSQPAFHRLVHQELLIAKRGVMHEQLINIFASNTLFFKQIIEQGIRKKQFRKVDAELTMASLIGTINQVLLSKSMCNILLQSKEDFNPYTDPVFKKRLIKHLQQMIHAHLTIS</sequence>
<dbReference type="PROSITE" id="PS50977">
    <property type="entry name" value="HTH_TETR_2"/>
    <property type="match status" value="1"/>
</dbReference>
<dbReference type="Proteomes" id="UP000598971">
    <property type="component" value="Unassembled WGS sequence"/>
</dbReference>
<dbReference type="PANTHER" id="PTHR43479">
    <property type="entry name" value="ACREF/ENVCD OPERON REPRESSOR-RELATED"/>
    <property type="match status" value="1"/>
</dbReference>
<reference evidence="4" key="1">
    <citation type="submission" date="2019-10" db="EMBL/GenBank/DDBJ databases">
        <title>Draft genome sequence of Panacibacter sp. KCS-6.</title>
        <authorList>
            <person name="Yim K.J."/>
        </authorList>
    </citation>
    <scope>NUCLEOTIDE SEQUENCE</scope>
    <source>
        <strain evidence="4">KCS-6</strain>
    </source>
</reference>
<comment type="caution">
    <text evidence="4">The sequence shown here is derived from an EMBL/GenBank/DDBJ whole genome shotgun (WGS) entry which is preliminary data.</text>
</comment>
<evidence type="ECO:0000313" key="5">
    <source>
        <dbReference type="Proteomes" id="UP000598971"/>
    </source>
</evidence>
<dbReference type="InterPro" id="IPR001647">
    <property type="entry name" value="HTH_TetR"/>
</dbReference>
<feature type="domain" description="HTH tetR-type" evidence="3">
    <location>
        <begin position="3"/>
        <end position="63"/>
    </location>
</feature>
<evidence type="ECO:0000313" key="4">
    <source>
        <dbReference type="EMBL" id="NNV56525.1"/>
    </source>
</evidence>
<dbReference type="PROSITE" id="PS01081">
    <property type="entry name" value="HTH_TETR_1"/>
    <property type="match status" value="1"/>
</dbReference>
<feature type="DNA-binding region" description="H-T-H motif" evidence="2">
    <location>
        <begin position="26"/>
        <end position="45"/>
    </location>
</feature>
<dbReference type="InterPro" id="IPR009057">
    <property type="entry name" value="Homeodomain-like_sf"/>
</dbReference>
<accession>A0A8J8JUP8</accession>
<evidence type="ECO:0000256" key="2">
    <source>
        <dbReference type="PROSITE-ProRule" id="PRU00335"/>
    </source>
</evidence>
<dbReference type="Gene3D" id="1.10.357.10">
    <property type="entry name" value="Tetracycline Repressor, domain 2"/>
    <property type="match status" value="1"/>
</dbReference>
<name>A0A8J8JUP8_9BACT</name>
<organism evidence="4 5">
    <name type="scientific">Limnovirga soli</name>
    <dbReference type="NCBI Taxonomy" id="2656915"/>
    <lineage>
        <taxon>Bacteria</taxon>
        <taxon>Pseudomonadati</taxon>
        <taxon>Bacteroidota</taxon>
        <taxon>Chitinophagia</taxon>
        <taxon>Chitinophagales</taxon>
        <taxon>Chitinophagaceae</taxon>
        <taxon>Limnovirga</taxon>
    </lineage>
</organism>
<dbReference type="AlphaFoldDB" id="A0A8J8JUP8"/>
<dbReference type="InterPro" id="IPR023772">
    <property type="entry name" value="DNA-bd_HTH_TetR-type_CS"/>
</dbReference>
<dbReference type="RefSeq" id="WP_171608466.1">
    <property type="nucleotide sequence ID" value="NZ_WHPF01000009.1"/>
</dbReference>
<dbReference type="PANTHER" id="PTHR43479:SF11">
    <property type="entry name" value="ACREF_ENVCD OPERON REPRESSOR-RELATED"/>
    <property type="match status" value="1"/>
</dbReference>
<evidence type="ECO:0000259" key="3">
    <source>
        <dbReference type="PROSITE" id="PS50977"/>
    </source>
</evidence>
<keyword evidence="5" id="KW-1185">Reference proteome</keyword>
<dbReference type="GO" id="GO:0003677">
    <property type="term" value="F:DNA binding"/>
    <property type="evidence" value="ECO:0007669"/>
    <property type="project" value="UniProtKB-UniRule"/>
</dbReference>